<dbReference type="SUPFAM" id="SSF53474">
    <property type="entry name" value="alpha/beta-Hydrolases"/>
    <property type="match status" value="1"/>
</dbReference>
<evidence type="ECO:0000313" key="1">
    <source>
        <dbReference type="EMBL" id="VDD47480.1"/>
    </source>
</evidence>
<name>A0A3P6F5Y6_BRAOL</name>
<protein>
    <recommendedName>
        <fullName evidence="2">AB hydrolase-1 domain-containing protein</fullName>
    </recommendedName>
</protein>
<evidence type="ECO:0008006" key="2">
    <source>
        <dbReference type="Google" id="ProtNLM"/>
    </source>
</evidence>
<gene>
    <name evidence="1" type="ORF">BOLC5T35027H</name>
</gene>
<organism evidence="1">
    <name type="scientific">Brassica oleracea</name>
    <name type="common">Wild cabbage</name>
    <dbReference type="NCBI Taxonomy" id="3712"/>
    <lineage>
        <taxon>Eukaryota</taxon>
        <taxon>Viridiplantae</taxon>
        <taxon>Streptophyta</taxon>
        <taxon>Embryophyta</taxon>
        <taxon>Tracheophyta</taxon>
        <taxon>Spermatophyta</taxon>
        <taxon>Magnoliopsida</taxon>
        <taxon>eudicotyledons</taxon>
        <taxon>Gunneridae</taxon>
        <taxon>Pentapetalae</taxon>
        <taxon>rosids</taxon>
        <taxon>malvids</taxon>
        <taxon>Brassicales</taxon>
        <taxon>Brassicaceae</taxon>
        <taxon>Brassiceae</taxon>
        <taxon>Brassica</taxon>
    </lineage>
</organism>
<proteinExistence type="predicted"/>
<dbReference type="InterPro" id="IPR029058">
    <property type="entry name" value="AB_hydrolase_fold"/>
</dbReference>
<accession>A0A3P6F5Y6</accession>
<reference evidence="1" key="1">
    <citation type="submission" date="2018-11" db="EMBL/GenBank/DDBJ databases">
        <authorList>
            <consortium name="Genoscope - CEA"/>
            <person name="William W."/>
        </authorList>
    </citation>
    <scope>NUCLEOTIDE SEQUENCE</scope>
</reference>
<dbReference type="PANTHER" id="PTHR45763">
    <property type="entry name" value="HYDROLASE, ALPHA/BETA FOLD FAMILY PROTEIN, EXPRESSED-RELATED"/>
    <property type="match status" value="1"/>
</dbReference>
<sequence>MRRLPVGFQLTLGVAHYCPWLLYWWMAQKWFPNSRNPKDTMTKRDLELAEMHTKHSYIMETALRQGEHVRTQLTRDIIVGYGNWEFDPTELSNPFSDSNKGSVHIWCGLEDRQISRYVLLYIQTNFKLPWVKFHEVPDGGHYIIHETLRSHYQSRLY</sequence>
<dbReference type="AlphaFoldDB" id="A0A3P6F5Y6"/>
<dbReference type="PANTHER" id="PTHR45763:SF15">
    <property type="entry name" value="ALPHA_BETA-HYDROLASES SUPERFAMILY PROTEIN"/>
    <property type="match status" value="1"/>
</dbReference>
<dbReference type="EMBL" id="LR031877">
    <property type="protein sequence ID" value="VDD47480.1"/>
    <property type="molecule type" value="Genomic_DNA"/>
</dbReference>